<organism evidence="2 3">
    <name type="scientific">Asprobacillus argus</name>
    <dbReference type="NCBI Taxonomy" id="3076534"/>
    <lineage>
        <taxon>Bacteria</taxon>
        <taxon>Pseudomonadati</taxon>
        <taxon>Bacteroidota</taxon>
        <taxon>Flavobacteriia</taxon>
        <taxon>Flavobacteriales</taxon>
        <taxon>Flavobacteriaceae</taxon>
        <taxon>Asprobacillus</taxon>
    </lineage>
</organism>
<dbReference type="EMBL" id="JAVTTO010000002">
    <property type="protein sequence ID" value="MDT7831884.1"/>
    <property type="molecule type" value="Genomic_DNA"/>
</dbReference>
<dbReference type="Gene3D" id="3.90.1150.200">
    <property type="match status" value="1"/>
</dbReference>
<keyword evidence="3" id="KW-1185">Reference proteome</keyword>
<evidence type="ECO:0000313" key="2">
    <source>
        <dbReference type="EMBL" id="MDT7831884.1"/>
    </source>
</evidence>
<dbReference type="SUPFAM" id="SSF159888">
    <property type="entry name" value="YdhG-like"/>
    <property type="match status" value="1"/>
</dbReference>
<dbReference type="Proteomes" id="UP001257277">
    <property type="component" value="Unassembled WGS sequence"/>
</dbReference>
<comment type="caution">
    <text evidence="2">The sequence shown here is derived from an EMBL/GenBank/DDBJ whole genome shotgun (WGS) entry which is preliminary data.</text>
</comment>
<sequence length="195" mass="22593">MESKVTAYIAKQTNWKKELEKLRSILLDLPLVETVKWGAPYYTDKGKNIVGMAAFKHHFGLWFTQGALLQDKHGKLMNAQEGKTNALRQWRCVSMDDIDEELIRVYVLEAIDNQRNGKAIKPQRKPLVIPDLLQNALDSNSELKEKYENFSLSHKREYADYISEAKREATKLSRLEKIVPMILESVGLHDKYRNC</sequence>
<dbReference type="InterPro" id="IPR014922">
    <property type="entry name" value="YdhG-like"/>
</dbReference>
<feature type="domain" description="YdhG-like" evidence="1">
    <location>
        <begin position="15"/>
        <end position="111"/>
    </location>
</feature>
<protein>
    <submittedName>
        <fullName evidence="2">YdeI/OmpD-associated family protein</fullName>
    </submittedName>
</protein>
<gene>
    <name evidence="2" type="ORF">RQM59_05800</name>
</gene>
<name>A0ABU3LDV0_9FLAO</name>
<reference evidence="2 3" key="1">
    <citation type="submission" date="2023-09" db="EMBL/GenBank/DDBJ databases">
        <title>Novel taxa isolated from Blanes Bay.</title>
        <authorList>
            <person name="Rey-Velasco X."/>
            <person name="Lucena T."/>
        </authorList>
    </citation>
    <scope>NUCLEOTIDE SEQUENCE [LARGE SCALE GENOMIC DNA]</scope>
    <source>
        <strain evidence="2 3">S356</strain>
    </source>
</reference>
<proteinExistence type="predicted"/>
<dbReference type="RefSeq" id="WP_349241139.1">
    <property type="nucleotide sequence ID" value="NZ_JAVTTO010000002.1"/>
</dbReference>
<evidence type="ECO:0000259" key="1">
    <source>
        <dbReference type="Pfam" id="PF08818"/>
    </source>
</evidence>
<dbReference type="Pfam" id="PF13376">
    <property type="entry name" value="OmdA"/>
    <property type="match status" value="1"/>
</dbReference>
<accession>A0ABU3LDV0</accession>
<evidence type="ECO:0000313" key="3">
    <source>
        <dbReference type="Proteomes" id="UP001257277"/>
    </source>
</evidence>
<dbReference type="Pfam" id="PF08818">
    <property type="entry name" value="DUF1801"/>
    <property type="match status" value="1"/>
</dbReference>